<feature type="compositionally biased region" description="Low complexity" evidence="5">
    <location>
        <begin position="528"/>
        <end position="543"/>
    </location>
</feature>
<dbReference type="PANTHER" id="PTHR12656:SF5">
    <property type="entry name" value="TRITHORAX GROUP PROTEIN OSA"/>
    <property type="match status" value="1"/>
</dbReference>
<evidence type="ECO:0000313" key="8">
    <source>
        <dbReference type="Proteomes" id="UP000887013"/>
    </source>
</evidence>
<feature type="region of interest" description="Disordered" evidence="5">
    <location>
        <begin position="1065"/>
        <end position="1522"/>
    </location>
</feature>
<evidence type="ECO:0000313" key="7">
    <source>
        <dbReference type="EMBL" id="GFT87263.1"/>
    </source>
</evidence>
<organism evidence="7 8">
    <name type="scientific">Nephila pilipes</name>
    <name type="common">Giant wood spider</name>
    <name type="synonym">Nephila maculata</name>
    <dbReference type="NCBI Taxonomy" id="299642"/>
    <lineage>
        <taxon>Eukaryota</taxon>
        <taxon>Metazoa</taxon>
        <taxon>Ecdysozoa</taxon>
        <taxon>Arthropoda</taxon>
        <taxon>Chelicerata</taxon>
        <taxon>Arachnida</taxon>
        <taxon>Araneae</taxon>
        <taxon>Araneomorphae</taxon>
        <taxon>Entelegynae</taxon>
        <taxon>Araneoidea</taxon>
        <taxon>Nephilidae</taxon>
        <taxon>Nephila</taxon>
    </lineage>
</organism>
<dbReference type="InterPro" id="IPR011989">
    <property type="entry name" value="ARM-like"/>
</dbReference>
<feature type="compositionally biased region" description="Low complexity" evidence="5">
    <location>
        <begin position="302"/>
        <end position="318"/>
    </location>
</feature>
<dbReference type="SMART" id="SM01014">
    <property type="entry name" value="ARID"/>
    <property type="match status" value="1"/>
</dbReference>
<feature type="compositionally biased region" description="Polar residues" evidence="5">
    <location>
        <begin position="1276"/>
        <end position="1288"/>
    </location>
</feature>
<feature type="compositionally biased region" description="Polar residues" evidence="5">
    <location>
        <begin position="555"/>
        <end position="567"/>
    </location>
</feature>
<feature type="region of interest" description="Disordered" evidence="5">
    <location>
        <begin position="814"/>
        <end position="942"/>
    </location>
</feature>
<dbReference type="GO" id="GO:0035060">
    <property type="term" value="C:brahma complex"/>
    <property type="evidence" value="ECO:0007669"/>
    <property type="project" value="InterPro"/>
</dbReference>
<feature type="compositionally biased region" description="Polar residues" evidence="5">
    <location>
        <begin position="781"/>
        <end position="796"/>
    </location>
</feature>
<dbReference type="GO" id="GO:0006357">
    <property type="term" value="P:regulation of transcription by RNA polymerase II"/>
    <property type="evidence" value="ECO:0007669"/>
    <property type="project" value="TreeGrafter"/>
</dbReference>
<dbReference type="GO" id="GO:0071565">
    <property type="term" value="C:nBAF complex"/>
    <property type="evidence" value="ECO:0007669"/>
    <property type="project" value="TreeGrafter"/>
</dbReference>
<feature type="compositionally biased region" description="Polar residues" evidence="5">
    <location>
        <begin position="1475"/>
        <end position="1484"/>
    </location>
</feature>
<feature type="compositionally biased region" description="Polar residues" evidence="5">
    <location>
        <begin position="83"/>
        <end position="96"/>
    </location>
</feature>
<feature type="compositionally biased region" description="Low complexity" evidence="5">
    <location>
        <begin position="414"/>
        <end position="429"/>
    </location>
</feature>
<dbReference type="SMART" id="SM00501">
    <property type="entry name" value="BRIGHT"/>
    <property type="match status" value="1"/>
</dbReference>
<dbReference type="Pfam" id="PF01388">
    <property type="entry name" value="ARID"/>
    <property type="match status" value="1"/>
</dbReference>
<dbReference type="GO" id="GO:0003677">
    <property type="term" value="F:DNA binding"/>
    <property type="evidence" value="ECO:0007669"/>
    <property type="project" value="InterPro"/>
</dbReference>
<proteinExistence type="predicted"/>
<feature type="region of interest" description="Disordered" evidence="5">
    <location>
        <begin position="1"/>
        <end position="737"/>
    </location>
</feature>
<evidence type="ECO:0000256" key="4">
    <source>
        <dbReference type="ARBA" id="ARBA00023242"/>
    </source>
</evidence>
<comment type="caution">
    <text evidence="7">The sequence shown here is derived from an EMBL/GenBank/DDBJ whole genome shotgun (WGS) entry which is preliminary data.</text>
</comment>
<evidence type="ECO:0000256" key="2">
    <source>
        <dbReference type="ARBA" id="ARBA00022553"/>
    </source>
</evidence>
<feature type="compositionally biased region" description="Polar residues" evidence="5">
    <location>
        <begin position="249"/>
        <end position="259"/>
    </location>
</feature>
<feature type="compositionally biased region" description="Low complexity" evidence="5">
    <location>
        <begin position="866"/>
        <end position="876"/>
    </location>
</feature>
<keyword evidence="3" id="KW-0156">Chromatin regulator</keyword>
<dbReference type="SUPFAM" id="SSF46774">
    <property type="entry name" value="ARID-like"/>
    <property type="match status" value="1"/>
</dbReference>
<keyword evidence="2" id="KW-0597">Phosphoprotein</keyword>
<feature type="compositionally biased region" description="Low complexity" evidence="5">
    <location>
        <begin position="466"/>
        <end position="491"/>
    </location>
</feature>
<dbReference type="GO" id="GO:0016514">
    <property type="term" value="C:SWI/SNF complex"/>
    <property type="evidence" value="ECO:0007669"/>
    <property type="project" value="InterPro"/>
</dbReference>
<accession>A0A8X6PSS7</accession>
<feature type="compositionally biased region" description="Low complexity" evidence="5">
    <location>
        <begin position="714"/>
        <end position="731"/>
    </location>
</feature>
<feature type="compositionally biased region" description="Polar residues" evidence="5">
    <location>
        <begin position="592"/>
        <end position="611"/>
    </location>
</feature>
<gene>
    <name evidence="7" type="primary">osa</name>
    <name evidence="7" type="ORF">NPIL_289721</name>
</gene>
<dbReference type="GO" id="GO:0006338">
    <property type="term" value="P:chromatin remodeling"/>
    <property type="evidence" value="ECO:0007669"/>
    <property type="project" value="InterPro"/>
</dbReference>
<feature type="region of interest" description="Disordered" evidence="5">
    <location>
        <begin position="2255"/>
        <end position="2275"/>
    </location>
</feature>
<dbReference type="InterPro" id="IPR001606">
    <property type="entry name" value="ARID_dom"/>
</dbReference>
<comment type="subcellular location">
    <subcellularLocation>
        <location evidence="1">Nucleus</location>
    </subcellularLocation>
</comment>
<feature type="compositionally biased region" description="Pro residues" evidence="5">
    <location>
        <begin position="383"/>
        <end position="413"/>
    </location>
</feature>
<feature type="compositionally biased region" description="Low complexity" evidence="5">
    <location>
        <begin position="824"/>
        <end position="841"/>
    </location>
</feature>
<feature type="compositionally biased region" description="Polar residues" evidence="5">
    <location>
        <begin position="632"/>
        <end position="648"/>
    </location>
</feature>
<dbReference type="Gene3D" id="1.25.10.10">
    <property type="entry name" value="Leucine-rich Repeat Variant"/>
    <property type="match status" value="1"/>
</dbReference>
<feature type="region of interest" description="Disordered" evidence="5">
    <location>
        <begin position="1783"/>
        <end position="1888"/>
    </location>
</feature>
<dbReference type="Pfam" id="PF12031">
    <property type="entry name" value="BAF250_C"/>
    <property type="match status" value="1"/>
</dbReference>
<evidence type="ECO:0000256" key="1">
    <source>
        <dbReference type="ARBA" id="ARBA00004123"/>
    </source>
</evidence>
<protein>
    <submittedName>
        <fullName evidence="7">Trithorax group protein osa</fullName>
    </submittedName>
</protein>
<feature type="compositionally biased region" description="Low complexity" evidence="5">
    <location>
        <begin position="1433"/>
        <end position="1468"/>
    </location>
</feature>
<feature type="compositionally biased region" description="Polar residues" evidence="5">
    <location>
        <begin position="184"/>
        <end position="236"/>
    </location>
</feature>
<keyword evidence="8" id="KW-1185">Reference proteome</keyword>
<feature type="compositionally biased region" description="Polar residues" evidence="5">
    <location>
        <begin position="1144"/>
        <end position="1216"/>
    </location>
</feature>
<feature type="compositionally biased region" description="Basic and acidic residues" evidence="5">
    <location>
        <begin position="1792"/>
        <end position="1804"/>
    </location>
</feature>
<feature type="region of interest" description="Disordered" evidence="5">
    <location>
        <begin position="751"/>
        <end position="798"/>
    </location>
</feature>
<dbReference type="CDD" id="cd16865">
    <property type="entry name" value="ARID_ARID1A-like"/>
    <property type="match status" value="1"/>
</dbReference>
<keyword evidence="4" id="KW-0539">Nucleus</keyword>
<dbReference type="GO" id="GO:0005654">
    <property type="term" value="C:nucleoplasm"/>
    <property type="evidence" value="ECO:0007669"/>
    <property type="project" value="TreeGrafter"/>
</dbReference>
<dbReference type="Proteomes" id="UP000887013">
    <property type="component" value="Unassembled WGS sequence"/>
</dbReference>
<feature type="compositionally biased region" description="Low complexity" evidence="5">
    <location>
        <begin position="327"/>
        <end position="350"/>
    </location>
</feature>
<feature type="domain" description="ARID" evidence="6">
    <location>
        <begin position="959"/>
        <end position="1050"/>
    </location>
</feature>
<feature type="compositionally biased region" description="Basic and acidic residues" evidence="5">
    <location>
        <begin position="1830"/>
        <end position="1844"/>
    </location>
</feature>
<dbReference type="Gene3D" id="1.10.150.60">
    <property type="entry name" value="ARID DNA-binding domain"/>
    <property type="match status" value="1"/>
</dbReference>
<name>A0A8X6PSS7_NEPPI</name>
<feature type="compositionally biased region" description="Basic and acidic residues" evidence="5">
    <location>
        <begin position="1489"/>
        <end position="1498"/>
    </location>
</feature>
<dbReference type="PROSITE" id="PS51011">
    <property type="entry name" value="ARID"/>
    <property type="match status" value="1"/>
</dbReference>
<feature type="compositionally biased region" description="Basic and acidic residues" evidence="5">
    <location>
        <begin position="1873"/>
        <end position="1888"/>
    </location>
</feature>
<sequence length="2275" mass="248414">MATHVRMAACPEQKTPDAEPEGESLKNGTSLEDSDDSTGTVMVKNRSPAQQHREMAMDGFQDGGPNSRPASANLEGGYPASMERSQYQAFNQSTANREGDDFRNSQDNYNHGGCDMAGYGRGSYASGDQHGGPGNASEMTANSQPNKMYPQYNQPQMRPGYPQGPRGMGPQQRSPGPGIGSYPGASNNSQQQRFLSGPSLSQQTGPTPTLNQLLQAPNSLQRYHNNYDYSASQGLQKNMGDPNAPHYQGPNNSWGNMRGSSAYPQQMSSSSMYRNQGGPMPDPSMKRPYMSPSQLSSPAAVPSQQYPQQYHPYSQTPSPVRPLSQSYPQQGVQQYPNVQQHGPSQPSQMSSGGGGGGYDHPRQPPMGSYGGANVPPVSSVQQPQPPPQQPSSQHPPPPSQQQPPPPQQPPPSQPTQQQQSMQQQQTPPSQQQPPPHSSVPMQQQQQQQQQQHPPPPPPSQQPTPQPASAVPSQQQQQQQSHQQQQPQQPTQDGEDVVPPEAATTPGPLRNLTTPPHSGVSPHRPAPSPSGSSAGSPSMSPALGQQPNIPMPPRPSSTQSENSGQSQIPQPPTAAAQGYNQQMAPPAMYGNKMHQNMMTGGSSHMTPYSPQPSAHYPQSGYHRPPSSIGMHNYGSQTQNNYPGPTYPSQSQMPPHRMPSHPSSAPSNYVAPPNSSGYNSSQYSNTGPQPSGYPINNMMPPPNQYPKAASMPPPAAGAQAAAQAAVIAAAASSNPTRQSPMYLRQHLQQKIYNSYNSTIPGSNSGQDTPMPPPASTPSSQSMNQGSIPLTTGNTSSCDGSLPAAMVPAGFTQAPSLGMPPTTVTQSISSPVPSAVTVSSPSVPDVMQSPQVRNSMGGPPPPPVMDEGSQASNASASSSLPEERVETPKPSNKPVMSHPPTPNTLPSPGAASMSSFHDEFESVSSPSWPRTPASPVINNQPYDHHPIKRPDGMLKLYDLSDDPDRRLFLDKLIMYQEERGTPLSQCPTISKQPLDLYRLYLAAKERGGFVEVMKGKMWKEIAGLIGIGASSSAAYTLRKQYIKHLLPFECKFDRGGIDPVPLISSLESNSRKKNAKNAGGPMMDGYPGPYPGGYPPNTGPHPGMMPGSDYPGPGHHPSYPDAMHHSGSSMVNHSSSEGAMDPFSDDMQGSQYQPRHNTSDNYGYSQPNANSNMPPYSGNQSSVPSTSFGYSNTSGQQEPYSDQYPNTMVPPSSEASYSGRNMVPDPYAPPPGGYPPNRTVGPSNSSQYPPYQSPCGDQERFAEPQNAPPSPMIRPPAPNSSVIGPSTQESSPYPPHRYPSQPMSARDSMPPQPMGSYQGRPSLGPSQYPNSQPSAQSPYSSAQPDTYRSAEFQPQMSRLQSTLIQRLLPKNQTSQNYPSSQQGMYGQSMPPPNKVAPPSNIPGNMYQRDMYSMGPKRHGDYSKPHGPVQDQYHMGSYPQQPSQPPYSDRSQYPYRPTHGVPPQAAGPPQQGWPRDNRSYSSGQNQYPPGQRENWDMARHGENASQPGNAAWSRYPQPEPYPHHMGPSMGPKMMSRGYGPNKMTPHGGVGPPPQYTPPSQRKEVIFPPDTVEAVTPLITKRRRLLSKDIAPIDPWRIMMALKSGLLGESTWALDVLTILIHDDATVLYFGLNHLQGLLEVLMDHYRRCLNLIFDLVGDMEVGFMQDPQESKERSKKWYELDCDVEDMPPPAVSNFDVLCGDKTSILDSTNYTYRTRCRKSVRTQEEQALFLFDPDKKWDVHEGFISGSSHWQHGGGEYTGYIQTQFENTERRVRFVRLLKDSVKIKSSKNSSSKTKSKENAYCKKECGSDTEEDESLSENSPKSSTQDNCADGKTNEIVKKSNEEEKCTNSSENVNTPTKLVSENDERTNDSNMEVDEGKESNDKNETDKNKLAVEDSVNNFPKIRPVSPTRKRRALEDLEDESYTRDEPSLCTVSDAQDSLARRCIAVSSILRNLSFVPGNDTEMSKHSGFLLVMGRLLLLHHVHSPRKPPQRHYDRDEEGESASIADSCSSLNSEHEWWWDMLHIIRENTLVTLANIAGQLDLAPFPEEISFPILDGLMHWVTCPSSYAQDPLPTQPSHSVLSPQRLSLEALSKLSVLESNVDLMMATPPWERIDRFFALLSKWLSRNEDQVLREFSVVLLSNLSQADSSMARAIALQGTCIPLLITFVEQAEQSALQVANSQGINALRENPELMGTTLDMVRRAAGTLRCLAKVPSNRTLFLQHQQRLLALVMSQILDQGVASIIADVLFECSRGDDASSLSNGEKFSSSSEEVAT</sequence>
<feature type="compositionally biased region" description="Low complexity" evidence="5">
    <location>
        <begin position="672"/>
        <end position="683"/>
    </location>
</feature>
<dbReference type="GO" id="GO:0045893">
    <property type="term" value="P:positive regulation of DNA-templated transcription"/>
    <property type="evidence" value="ECO:0007669"/>
    <property type="project" value="TreeGrafter"/>
</dbReference>
<feature type="compositionally biased region" description="Low complexity" evidence="5">
    <location>
        <begin position="1239"/>
        <end position="1251"/>
    </location>
</feature>
<feature type="compositionally biased region" description="Low complexity" evidence="5">
    <location>
        <begin position="1322"/>
        <end position="1341"/>
    </location>
</feature>
<feature type="compositionally biased region" description="Polar residues" evidence="5">
    <location>
        <begin position="751"/>
        <end position="765"/>
    </location>
</feature>
<feature type="compositionally biased region" description="Low complexity" evidence="5">
    <location>
        <begin position="649"/>
        <end position="665"/>
    </location>
</feature>
<evidence type="ECO:0000256" key="5">
    <source>
        <dbReference type="SAM" id="MobiDB-lite"/>
    </source>
</evidence>
<feature type="compositionally biased region" description="Polar residues" evidence="5">
    <location>
        <begin position="2258"/>
        <end position="2275"/>
    </location>
</feature>
<feature type="compositionally biased region" description="Low complexity" evidence="5">
    <location>
        <begin position="260"/>
        <end position="273"/>
    </location>
</feature>
<reference evidence="7" key="1">
    <citation type="submission" date="2020-08" db="EMBL/GenBank/DDBJ databases">
        <title>Multicomponent nature underlies the extraordinary mechanical properties of spider dragline silk.</title>
        <authorList>
            <person name="Kono N."/>
            <person name="Nakamura H."/>
            <person name="Mori M."/>
            <person name="Yoshida Y."/>
            <person name="Ohtoshi R."/>
            <person name="Malay A.D."/>
            <person name="Moran D.A.P."/>
            <person name="Tomita M."/>
            <person name="Numata K."/>
            <person name="Arakawa K."/>
        </authorList>
    </citation>
    <scope>NUCLEOTIDE SEQUENCE</scope>
</reference>
<dbReference type="OrthoDB" id="8709537at2759"/>
<evidence type="ECO:0000259" key="6">
    <source>
        <dbReference type="PROSITE" id="PS51011"/>
    </source>
</evidence>
<evidence type="ECO:0000256" key="3">
    <source>
        <dbReference type="ARBA" id="ARBA00022853"/>
    </source>
</evidence>
<dbReference type="InterPro" id="IPR021906">
    <property type="entry name" value="BAF250/Osa"/>
</dbReference>
<feature type="compositionally biased region" description="Low complexity" evidence="5">
    <location>
        <begin position="1122"/>
        <end position="1133"/>
    </location>
</feature>
<dbReference type="InterPro" id="IPR036431">
    <property type="entry name" value="ARID_dom_sf"/>
</dbReference>
<feature type="compositionally biased region" description="Polar residues" evidence="5">
    <location>
        <begin position="1349"/>
        <end position="1382"/>
    </location>
</feature>
<feature type="compositionally biased region" description="Pro residues" evidence="5">
    <location>
        <begin position="1085"/>
        <end position="1096"/>
    </location>
</feature>
<feature type="compositionally biased region" description="Polar residues" evidence="5">
    <location>
        <begin position="137"/>
        <end position="156"/>
    </location>
</feature>
<feature type="compositionally biased region" description="Pro residues" evidence="5">
    <location>
        <begin position="1263"/>
        <end position="1275"/>
    </location>
</feature>
<feature type="compositionally biased region" description="Low complexity" evidence="5">
    <location>
        <begin position="438"/>
        <end position="451"/>
    </location>
</feature>
<dbReference type="EMBL" id="BMAW01119992">
    <property type="protein sequence ID" value="GFT87263.1"/>
    <property type="molecule type" value="Genomic_DNA"/>
</dbReference>
<feature type="compositionally biased region" description="Pro residues" evidence="5">
    <location>
        <begin position="452"/>
        <end position="465"/>
    </location>
</feature>
<dbReference type="GO" id="GO:0031491">
    <property type="term" value="F:nucleosome binding"/>
    <property type="evidence" value="ECO:0007669"/>
    <property type="project" value="TreeGrafter"/>
</dbReference>
<feature type="compositionally biased region" description="Polar residues" evidence="5">
    <location>
        <begin position="1845"/>
        <end position="1858"/>
    </location>
</feature>
<dbReference type="InterPro" id="IPR033388">
    <property type="entry name" value="BAF250_C"/>
</dbReference>
<feature type="compositionally biased region" description="Polar residues" evidence="5">
    <location>
        <begin position="1814"/>
        <end position="1825"/>
    </location>
</feature>
<dbReference type="InterPro" id="IPR016024">
    <property type="entry name" value="ARM-type_fold"/>
</dbReference>
<dbReference type="PANTHER" id="PTHR12656">
    <property type="entry name" value="BRG-1 ASSOCIATED FACTOR 250 BAF250"/>
    <property type="match status" value="1"/>
</dbReference>
<dbReference type="SUPFAM" id="SSF48371">
    <property type="entry name" value="ARM repeat"/>
    <property type="match status" value="1"/>
</dbReference>